<organism evidence="1">
    <name type="scientific">Kitasatospora camelliae</name>
    <dbReference type="NCBI Taxonomy" id="3156397"/>
    <lineage>
        <taxon>Bacteria</taxon>
        <taxon>Bacillati</taxon>
        <taxon>Actinomycetota</taxon>
        <taxon>Actinomycetes</taxon>
        <taxon>Kitasatosporales</taxon>
        <taxon>Streptomycetaceae</taxon>
        <taxon>Kitasatospora</taxon>
    </lineage>
</organism>
<name>A0AAU8K4A2_9ACTN</name>
<accession>A0AAU8K4A2</accession>
<proteinExistence type="predicted"/>
<reference evidence="1" key="1">
    <citation type="submission" date="2024-06" db="EMBL/GenBank/DDBJ databases">
        <title>The genome sequences of Kitasatospora sp. strain HUAS MG31.</title>
        <authorList>
            <person name="Mo P."/>
        </authorList>
    </citation>
    <scope>NUCLEOTIDE SEQUENCE</scope>
    <source>
        <strain evidence="1">HUAS MG31</strain>
    </source>
</reference>
<dbReference type="RefSeq" id="WP_354644029.1">
    <property type="nucleotide sequence ID" value="NZ_CP159872.1"/>
</dbReference>
<dbReference type="AlphaFoldDB" id="A0AAU8K4A2"/>
<evidence type="ECO:0000313" key="1">
    <source>
        <dbReference type="EMBL" id="XCM83094.1"/>
    </source>
</evidence>
<dbReference type="KEGG" id="kcm:ABWK59_31300"/>
<sequence>MRCGEFRDAVAAWVDGEAGGEPVGMGHLAGCAGCAEWVEGLRRLRSLTEAAPGPSEEWERGLLARLGVVPGPGGGEGYSSGVH</sequence>
<evidence type="ECO:0008006" key="2">
    <source>
        <dbReference type="Google" id="ProtNLM"/>
    </source>
</evidence>
<gene>
    <name evidence="1" type="ORF">ABWK59_31300</name>
</gene>
<dbReference type="EMBL" id="CP159872">
    <property type="protein sequence ID" value="XCM83094.1"/>
    <property type="molecule type" value="Genomic_DNA"/>
</dbReference>
<protein>
    <recommendedName>
        <fullName evidence="2">Zinc finger protein</fullName>
    </recommendedName>
</protein>